<organism evidence="4 5">
    <name type="scientific">Kalmanozyma brasiliensis (strain GHG001)</name>
    <name type="common">Yeast</name>
    <name type="synonym">Pseudozyma brasiliensis</name>
    <dbReference type="NCBI Taxonomy" id="1365824"/>
    <lineage>
        <taxon>Eukaryota</taxon>
        <taxon>Fungi</taxon>
        <taxon>Dikarya</taxon>
        <taxon>Basidiomycota</taxon>
        <taxon>Ustilaginomycotina</taxon>
        <taxon>Ustilaginomycetes</taxon>
        <taxon>Ustilaginales</taxon>
        <taxon>Ustilaginaceae</taxon>
        <taxon>Kalmanozyma</taxon>
    </lineage>
</organism>
<keyword evidence="2" id="KW-0472">Membrane</keyword>
<keyword evidence="5" id="KW-1185">Reference proteome</keyword>
<dbReference type="SUPFAM" id="SSF50249">
    <property type="entry name" value="Nucleic acid-binding proteins"/>
    <property type="match status" value="1"/>
</dbReference>
<dbReference type="OMA" id="FSHIHYP"/>
<feature type="region of interest" description="Disordered" evidence="1">
    <location>
        <begin position="906"/>
        <end position="942"/>
    </location>
</feature>
<feature type="domain" description="RNB" evidence="3">
    <location>
        <begin position="1292"/>
        <end position="1662"/>
    </location>
</feature>
<evidence type="ECO:0000256" key="1">
    <source>
        <dbReference type="SAM" id="MobiDB-lite"/>
    </source>
</evidence>
<accession>V5E385</accession>
<dbReference type="GO" id="GO:0004540">
    <property type="term" value="F:RNA nuclease activity"/>
    <property type="evidence" value="ECO:0007669"/>
    <property type="project" value="InterPro"/>
</dbReference>
<dbReference type="InterPro" id="IPR012340">
    <property type="entry name" value="NA-bd_OB-fold"/>
</dbReference>
<keyword evidence="2" id="KW-1133">Transmembrane helix</keyword>
<dbReference type="OrthoDB" id="191995at2759"/>
<feature type="transmembrane region" description="Helical" evidence="2">
    <location>
        <begin position="357"/>
        <end position="378"/>
    </location>
</feature>
<dbReference type="GeneID" id="27422441"/>
<dbReference type="InterPro" id="IPR010640">
    <property type="entry name" value="Low_temperature_requirement_A"/>
</dbReference>
<dbReference type="GO" id="GO:0003723">
    <property type="term" value="F:RNA binding"/>
    <property type="evidence" value="ECO:0007669"/>
    <property type="project" value="InterPro"/>
</dbReference>
<dbReference type="STRING" id="1365824.V5E385"/>
<dbReference type="Pfam" id="PF06772">
    <property type="entry name" value="LtrA"/>
    <property type="match status" value="2"/>
</dbReference>
<dbReference type="SMART" id="SM00955">
    <property type="entry name" value="RNB"/>
    <property type="match status" value="1"/>
</dbReference>
<dbReference type="eggNOG" id="KOG2102">
    <property type="taxonomic scope" value="Eukaryota"/>
</dbReference>
<reference evidence="5" key="1">
    <citation type="journal article" date="2013" name="Genome Announc.">
        <title>Draft genome sequence of Pseudozyma brasiliensis sp. nov. strain GHG001, a high producer of endo-1,4-xylanase isolated from an insect pest of sugarcane.</title>
        <authorList>
            <person name="Oliveira J.V.D.C."/>
            <person name="dos Santos R.A.C."/>
            <person name="Borges T.A."/>
            <person name="Riano-Pachon D.M."/>
            <person name="Goldman G.H."/>
        </authorList>
    </citation>
    <scope>NUCLEOTIDE SEQUENCE [LARGE SCALE GENOMIC DNA]</scope>
    <source>
        <strain evidence="5">GHG001</strain>
    </source>
</reference>
<feature type="region of interest" description="Disordered" evidence="1">
    <location>
        <begin position="1"/>
        <end position="27"/>
    </location>
</feature>
<dbReference type="Proteomes" id="UP000019377">
    <property type="component" value="Unassembled WGS sequence"/>
</dbReference>
<evidence type="ECO:0000259" key="3">
    <source>
        <dbReference type="SMART" id="SM00955"/>
    </source>
</evidence>
<feature type="transmembrane region" description="Helical" evidence="2">
    <location>
        <begin position="267"/>
        <end position="286"/>
    </location>
</feature>
<feature type="transmembrane region" description="Helical" evidence="2">
    <location>
        <begin position="625"/>
        <end position="647"/>
    </location>
</feature>
<dbReference type="InterPro" id="IPR001900">
    <property type="entry name" value="RNase_II/R"/>
</dbReference>
<feature type="transmembrane region" description="Helical" evidence="2">
    <location>
        <begin position="535"/>
        <end position="555"/>
    </location>
</feature>
<name>V5E385_KALBG</name>
<feature type="transmembrane region" description="Helical" evidence="2">
    <location>
        <begin position="390"/>
        <end position="407"/>
    </location>
</feature>
<feature type="transmembrane region" description="Helical" evidence="2">
    <location>
        <begin position="567"/>
        <end position="587"/>
    </location>
</feature>
<dbReference type="Pfam" id="PF00773">
    <property type="entry name" value="RNB"/>
    <property type="match status" value="1"/>
</dbReference>
<feature type="region of interest" description="Disordered" evidence="1">
    <location>
        <begin position="1251"/>
        <end position="1270"/>
    </location>
</feature>
<feature type="transmembrane region" description="Helical" evidence="2">
    <location>
        <begin position="463"/>
        <end position="484"/>
    </location>
</feature>
<dbReference type="PANTHER" id="PTHR36840:SF1">
    <property type="entry name" value="BLL5714 PROTEIN"/>
    <property type="match status" value="1"/>
</dbReference>
<sequence>MSGFRRSRQGHVDGFTPDSSPAKEEDVVIDPNLYGPFGHRYHESSIAFGQHTQADPAVTGWHEVETTEQHLQHADIVPADTVIPLLPYESNNSTSAFVANAAPMATIYSQDSRFTYETDEKSRASTSFTHLRRRSKPVNRISHTASLFDAVHGKSHTKASHKPHVETHGDDVPITFRHLLKRPVIRQWLHGNKLFREKEERKPSQFELVFDLIFVAVVNKLGHTTAESSSAINALKFVLSFWPCFSIWTDVRLFLNTSGTDDILERMLLLGWMILLGGYMANISGVELVKATPEMLAAFQQELLKGDTPNQLEGHSVADELKSIFRRAASAETSLEPVKLAAPAFNGYWFVDGYDRAIHAGIGFFLVAKLWRLGIYIYYGFCLPKFRRALWLNALALTVVAATYVPICLTSDPLYILILLCSGILVELLRPYITAAAIQLIHGRQKRTGNHMFIPAQSHEHSIERYVLFVILIVGESIISSNFTATPGHYGINDEFGRAALGISISVLVIWIYYDADGSRVFQHALRRNSFTSITFSHIHYPLTAALVLMAASLSSLISHRRLQGGYLWYFGGSTSCVMLCLGLIGCMHRNLDVHGSTLIPRSIRIGARFLLAIEFALLPLKIDWLSLEVMGVVTGSLLFLVLFETLSKIGAVGRRYDAEKTKELYSGIAFSGQKALKLDRRSSWHPFDDLTAGEKGEEDVGIESEIGHLEEKDLAYGQRHADSISKDQSDRFSGWKRTPGPSTRRNVGRPKLSHEAGKSLSRAVASDNVETLLGSHASSVLLQPLLNLEKDCDAFEVGSSHGQISARDFMAPRRDLRPGDFVEVRRNYTGVGIVLPPPDDVMSSNRDKNVQKASAGLKDLYVLVASGQIVLYKDNDVMIQIPGVIETKLARAAAALSKQYVVSSNSLDSPANRDGSYDSHASSNTADVDPTEGTAMQEEPIDIPRFETRASICNKLRILERQKEKELQRLLPSFQSLFLIDSAAQQTEEAEELRKQRMDLRTGAITTFEAARLMHKLQAQRKKGDEDQPFTASTVYAAHALLMSHPTHFLADALSHRTSQLFTCRSDAERGNTRLISDWISGPPGSEGQQHIEAFCHKASKLRQYAEEHPHDLSGAPRIVSAPNKDLEITWTPQDRSIIEFLEASLGSRREVQEDTHGSIAMQIVKRAGGHFRILPHPNTSELMEVDQAMGSLVVDQGRPLGKSILQMVGTDAIAGPDLQHALVVQFLTAIGRLPPWQNPIRLDASFRSATMGEDGGRPEDELSDKEVASSIESPAKKYGLTLDQQVEAMRHDFGQDHTVYVIDDEGAFELDDGISIERVHSQEQAWVHIHIADPTAWIQPDDEIAQRAERRFSTLYFPEARWATLPDDFVRGGVGLRPASEQVAGVGQRVMTFSALVDLSTGLVQDTKVRPALVHDVQTTSYSHVNDMLSDKSAAKPSDLSLLLQVATKLSESRTRSTAFVAHRVNPSVRVSPLPLPELPLTASALQKPYFFAGFPTIDVTTAGSATNASPSVPALSQFLVSELMLLAGRIAASYGKTHDLALAYRYQLRPDSPRDIDELLSMRTHLPSDGTAVAPPVSAGGTVGHGLVAYHDIVTRGLTISAGGYSVQPAEHFSLGIGTPPSPSQRDALSSSGYVRATSPLRRYPDMLVHWQIKHHLVHSSPRFGTHEIERVLPQLERQERSTKQLMRSANRFWVHALLQRSLLDPTLKEGRLDGPFKATVVLPDVRFNAGTLGARVRVEIAELGIPADMEWGTSEAQPTAGDTFEVRPVAVVMAGIRSGLTVRRC</sequence>
<feature type="transmembrane region" description="Helical" evidence="2">
    <location>
        <begin position="496"/>
        <end position="514"/>
    </location>
</feature>
<gene>
    <name evidence="4" type="ORF">PSEUBRA_SCAF9g01420</name>
</gene>
<proteinExistence type="predicted"/>
<feature type="transmembrane region" description="Helical" evidence="2">
    <location>
        <begin position="413"/>
        <end position="442"/>
    </location>
</feature>
<feature type="region of interest" description="Disordered" evidence="1">
    <location>
        <begin position="724"/>
        <end position="758"/>
    </location>
</feature>
<dbReference type="HOGENOM" id="CLU_002512_2_0_1"/>
<keyword evidence="2" id="KW-0812">Transmembrane</keyword>
<evidence type="ECO:0000313" key="4">
    <source>
        <dbReference type="EMBL" id="EST04611.1"/>
    </source>
</evidence>
<dbReference type="EMBL" id="KI545895">
    <property type="protein sequence ID" value="EST04611.1"/>
    <property type="molecule type" value="Genomic_DNA"/>
</dbReference>
<dbReference type="PANTHER" id="PTHR36840">
    <property type="entry name" value="BLL5714 PROTEIN"/>
    <property type="match status" value="1"/>
</dbReference>
<feature type="compositionally biased region" description="Basic and acidic residues" evidence="1">
    <location>
        <begin position="1256"/>
        <end position="1269"/>
    </location>
</feature>
<evidence type="ECO:0000313" key="5">
    <source>
        <dbReference type="Proteomes" id="UP000019377"/>
    </source>
</evidence>
<evidence type="ECO:0000256" key="2">
    <source>
        <dbReference type="SAM" id="Phobius"/>
    </source>
</evidence>
<protein>
    <recommendedName>
        <fullName evidence="3">RNB domain-containing protein</fullName>
    </recommendedName>
</protein>